<name>A0A8J2K397_9HEXA</name>
<proteinExistence type="predicted"/>
<sequence length="129" mass="13953">YPTQAPALNTVLSRQNPFGLIVALSEDGSAAGKLYVDDGDSIEPQITGSYFLADFRVLHRVLFGIVEHNGYSGIEGQVLDNIRLLGAGTVTSVTVNGQPHTSFEQVGEEVKITKLALPVNSEFFIVFQE</sequence>
<dbReference type="Proteomes" id="UP000708208">
    <property type="component" value="Unassembled WGS sequence"/>
</dbReference>
<keyword evidence="2" id="KW-1185">Reference proteome</keyword>
<gene>
    <name evidence="1" type="ORF">AFUS01_LOCUS19895</name>
</gene>
<accession>A0A8J2K397</accession>
<feature type="non-terminal residue" evidence="1">
    <location>
        <position position="129"/>
    </location>
</feature>
<organism evidence="1 2">
    <name type="scientific">Allacma fusca</name>
    <dbReference type="NCBI Taxonomy" id="39272"/>
    <lineage>
        <taxon>Eukaryota</taxon>
        <taxon>Metazoa</taxon>
        <taxon>Ecdysozoa</taxon>
        <taxon>Arthropoda</taxon>
        <taxon>Hexapoda</taxon>
        <taxon>Collembola</taxon>
        <taxon>Symphypleona</taxon>
        <taxon>Sminthuridae</taxon>
        <taxon>Allacma</taxon>
    </lineage>
</organism>
<dbReference type="OrthoDB" id="1334205at2759"/>
<dbReference type="AlphaFoldDB" id="A0A8J2K397"/>
<dbReference type="PANTHER" id="PTHR22762">
    <property type="entry name" value="ALPHA-GLUCOSIDASE"/>
    <property type="match status" value="1"/>
</dbReference>
<dbReference type="EMBL" id="CAJVCH010209575">
    <property type="protein sequence ID" value="CAG7731292.1"/>
    <property type="molecule type" value="Genomic_DNA"/>
</dbReference>
<protein>
    <submittedName>
        <fullName evidence="1">Uncharacterized protein</fullName>
    </submittedName>
</protein>
<comment type="caution">
    <text evidence="1">The sequence shown here is derived from an EMBL/GenBank/DDBJ whole genome shotgun (WGS) entry which is preliminary data.</text>
</comment>
<dbReference type="GO" id="GO:0004553">
    <property type="term" value="F:hydrolase activity, hydrolyzing O-glycosyl compounds"/>
    <property type="evidence" value="ECO:0007669"/>
    <property type="project" value="TreeGrafter"/>
</dbReference>
<reference evidence="1" key="1">
    <citation type="submission" date="2021-06" db="EMBL/GenBank/DDBJ databases">
        <authorList>
            <person name="Hodson N. C."/>
            <person name="Mongue J. A."/>
            <person name="Jaron S. K."/>
        </authorList>
    </citation>
    <scope>NUCLEOTIDE SEQUENCE</scope>
</reference>
<evidence type="ECO:0000313" key="1">
    <source>
        <dbReference type="EMBL" id="CAG7731292.1"/>
    </source>
</evidence>
<dbReference type="PANTHER" id="PTHR22762:SF133">
    <property type="entry name" value="P-TYPE DOMAIN-CONTAINING PROTEIN"/>
    <property type="match status" value="1"/>
</dbReference>
<evidence type="ECO:0000313" key="2">
    <source>
        <dbReference type="Proteomes" id="UP000708208"/>
    </source>
</evidence>